<feature type="coiled-coil region" evidence="2">
    <location>
        <begin position="288"/>
        <end position="315"/>
    </location>
</feature>
<feature type="transmembrane region" description="Helical" evidence="1">
    <location>
        <begin position="240"/>
        <end position="262"/>
    </location>
</feature>
<dbReference type="RefSeq" id="WP_091693088.1">
    <property type="nucleotide sequence ID" value="NZ_FPCG01000001.1"/>
</dbReference>
<evidence type="ECO:0000256" key="3">
    <source>
        <dbReference type="SAM" id="MobiDB-lite"/>
    </source>
</evidence>
<dbReference type="Proteomes" id="UP000198881">
    <property type="component" value="Unassembled WGS sequence"/>
</dbReference>
<evidence type="ECO:0000313" key="5">
    <source>
        <dbReference type="Proteomes" id="UP000198881"/>
    </source>
</evidence>
<feature type="compositionally biased region" description="Polar residues" evidence="3">
    <location>
        <begin position="335"/>
        <end position="346"/>
    </location>
</feature>
<proteinExistence type="inferred from homology"/>
<dbReference type="EMBL" id="FPCG01000001">
    <property type="protein sequence ID" value="SFV20239.1"/>
    <property type="molecule type" value="Genomic_DNA"/>
</dbReference>
<keyword evidence="1" id="KW-0812">Transmembrane</keyword>
<feature type="compositionally biased region" description="Pro residues" evidence="3">
    <location>
        <begin position="347"/>
        <end position="356"/>
    </location>
</feature>
<keyword evidence="2" id="KW-0175">Coiled coil</keyword>
<evidence type="ECO:0000256" key="1">
    <source>
        <dbReference type="RuleBase" id="RU363076"/>
    </source>
</evidence>
<dbReference type="InterPro" id="IPR002994">
    <property type="entry name" value="Surf1/Shy1"/>
</dbReference>
<dbReference type="Pfam" id="PF02104">
    <property type="entry name" value="SURF1"/>
    <property type="match status" value="1"/>
</dbReference>
<evidence type="ECO:0000313" key="4">
    <source>
        <dbReference type="EMBL" id="SFV20239.1"/>
    </source>
</evidence>
<keyword evidence="1" id="KW-0472">Membrane</keyword>
<feature type="region of interest" description="Disordered" evidence="3">
    <location>
        <begin position="325"/>
        <end position="356"/>
    </location>
</feature>
<keyword evidence="1" id="KW-1133">Transmembrane helix</keyword>
<dbReference type="OrthoDB" id="3266379at2"/>
<comment type="similarity">
    <text evidence="1">Belongs to the SURF1 family.</text>
</comment>
<comment type="subcellular location">
    <subcellularLocation>
        <location evidence="1">Cell membrane</location>
        <topology evidence="1">Multi-pass membrane protein</topology>
    </subcellularLocation>
</comment>
<accession>A0A1I7ME99</accession>
<protein>
    <recommendedName>
        <fullName evidence="1">SURF1-like protein</fullName>
    </recommendedName>
</protein>
<gene>
    <name evidence="4" type="ORF">SAMN04487966_101256</name>
</gene>
<sequence>MLRTALKPVWLLALLFALAVSAVFVGLSKWQFDAAESTAPPPLTQTETPVALTEHFAPERPMMGTEADQVVVATGQFLADREVFVQDRLREGANGYWVVTALTVDGAPGGEVIPVVRGWTQDLGRSDPAPEGTVEVTGRLLPAEGPFAGGTHTQDGRTVTTTVATSELINLWDAPAYSGFVSAFTVVPAAQFSTLEQVAAGTPAEQIAEARQAQDIGAHADGAQLEPVWVGPQPQETEVVWMNIFYAIEWVVFAAFALYLWWRFVRDDFLREQRERELDREWAERWRDEELARRREQARQEKERALAEFERFHRRREREAVVAARRAHVAETRDTQTSAGSGSAGPTTPPAPEEDA</sequence>
<keyword evidence="1" id="KW-1003">Cell membrane</keyword>
<dbReference type="GO" id="GO:0005886">
    <property type="term" value="C:plasma membrane"/>
    <property type="evidence" value="ECO:0007669"/>
    <property type="project" value="UniProtKB-SubCell"/>
</dbReference>
<dbReference type="STRING" id="574650.SAMN04487966_101256"/>
<comment type="caution">
    <text evidence="1">Lacks conserved residue(s) required for the propagation of feature annotation.</text>
</comment>
<dbReference type="PROSITE" id="PS50895">
    <property type="entry name" value="SURF1"/>
    <property type="match status" value="1"/>
</dbReference>
<evidence type="ECO:0000256" key="2">
    <source>
        <dbReference type="SAM" id="Coils"/>
    </source>
</evidence>
<keyword evidence="5" id="KW-1185">Reference proteome</keyword>
<name>A0A1I7ME99_9MICC</name>
<dbReference type="AlphaFoldDB" id="A0A1I7ME99"/>
<organism evidence="4 5">
    <name type="scientific">Micrococcus terreus</name>
    <dbReference type="NCBI Taxonomy" id="574650"/>
    <lineage>
        <taxon>Bacteria</taxon>
        <taxon>Bacillati</taxon>
        <taxon>Actinomycetota</taxon>
        <taxon>Actinomycetes</taxon>
        <taxon>Micrococcales</taxon>
        <taxon>Micrococcaceae</taxon>
        <taxon>Micrococcus</taxon>
    </lineage>
</organism>
<reference evidence="4 5" key="1">
    <citation type="submission" date="2016-10" db="EMBL/GenBank/DDBJ databases">
        <authorList>
            <person name="de Groot N.N."/>
        </authorList>
    </citation>
    <scope>NUCLEOTIDE SEQUENCE [LARGE SCALE GENOMIC DNA]</scope>
    <source>
        <strain evidence="4 5">CGMCC 1.7054</strain>
    </source>
</reference>